<accession>A0A0A9A9F9</accession>
<reference evidence="1" key="1">
    <citation type="submission" date="2014-09" db="EMBL/GenBank/DDBJ databases">
        <authorList>
            <person name="Magalhaes I.L.F."/>
            <person name="Oliveira U."/>
            <person name="Santos F.R."/>
            <person name="Vidigal T.H.D.A."/>
            <person name="Brescovit A.D."/>
            <person name="Santos A.J."/>
        </authorList>
    </citation>
    <scope>NUCLEOTIDE SEQUENCE</scope>
    <source>
        <tissue evidence="1">Shoot tissue taken approximately 20 cm above the soil surface</tissue>
    </source>
</reference>
<sequence>MFPYRPGVVMWWE</sequence>
<organism evidence="1">
    <name type="scientific">Arundo donax</name>
    <name type="common">Giant reed</name>
    <name type="synonym">Donax arundinaceus</name>
    <dbReference type="NCBI Taxonomy" id="35708"/>
    <lineage>
        <taxon>Eukaryota</taxon>
        <taxon>Viridiplantae</taxon>
        <taxon>Streptophyta</taxon>
        <taxon>Embryophyta</taxon>
        <taxon>Tracheophyta</taxon>
        <taxon>Spermatophyta</taxon>
        <taxon>Magnoliopsida</taxon>
        <taxon>Liliopsida</taxon>
        <taxon>Poales</taxon>
        <taxon>Poaceae</taxon>
        <taxon>PACMAD clade</taxon>
        <taxon>Arundinoideae</taxon>
        <taxon>Arundineae</taxon>
        <taxon>Arundo</taxon>
    </lineage>
</organism>
<proteinExistence type="predicted"/>
<name>A0A0A9A9F9_ARUDO</name>
<reference evidence="1" key="2">
    <citation type="journal article" date="2015" name="Data Brief">
        <title>Shoot transcriptome of the giant reed, Arundo donax.</title>
        <authorList>
            <person name="Barrero R.A."/>
            <person name="Guerrero F.D."/>
            <person name="Moolhuijzen P."/>
            <person name="Goolsby J.A."/>
            <person name="Tidwell J."/>
            <person name="Bellgard S.E."/>
            <person name="Bellgard M.I."/>
        </authorList>
    </citation>
    <scope>NUCLEOTIDE SEQUENCE</scope>
    <source>
        <tissue evidence="1">Shoot tissue taken approximately 20 cm above the soil surface</tissue>
    </source>
</reference>
<protein>
    <submittedName>
        <fullName evidence="1">Uncharacterized protein</fullName>
    </submittedName>
</protein>
<evidence type="ECO:0000313" key="1">
    <source>
        <dbReference type="EMBL" id="JAD48334.1"/>
    </source>
</evidence>
<dbReference type="EMBL" id="GBRH01249561">
    <property type="protein sequence ID" value="JAD48334.1"/>
    <property type="molecule type" value="Transcribed_RNA"/>
</dbReference>